<dbReference type="RefSeq" id="XP_006694705.1">
    <property type="nucleotide sequence ID" value="XM_006694642.1"/>
</dbReference>
<keyword evidence="3 6" id="KW-1133">Transmembrane helix</keyword>
<dbReference type="GO" id="GO:0030026">
    <property type="term" value="P:intracellular manganese ion homeostasis"/>
    <property type="evidence" value="ECO:0007669"/>
    <property type="project" value="TreeGrafter"/>
</dbReference>
<keyword evidence="2 6" id="KW-0812">Transmembrane</keyword>
<evidence type="ECO:0000313" key="8">
    <source>
        <dbReference type="Proteomes" id="UP000008066"/>
    </source>
</evidence>
<dbReference type="Pfam" id="PF01566">
    <property type="entry name" value="Nramp"/>
    <property type="match status" value="1"/>
</dbReference>
<protein>
    <submittedName>
        <fullName evidence="7">Putative manganese transporter protein</fullName>
    </submittedName>
</protein>
<feature type="compositionally biased region" description="Basic and acidic residues" evidence="5">
    <location>
        <begin position="528"/>
        <end position="540"/>
    </location>
</feature>
<evidence type="ECO:0000256" key="5">
    <source>
        <dbReference type="SAM" id="MobiDB-lite"/>
    </source>
</evidence>
<dbReference type="KEGG" id="cthr:CTHT_0043050"/>
<sequence>MASQTSDAKPLHSDNTLRATASEEHSSRYGLQQPAGPENNTNNTRNDRTKQDSTDASTTAIEETAIALCMMEERMLQAEAPNPNPRLSGLRDHTRHTHHPQPPCPGNDGDTSPRHRNENTLVRKIKDALISFARFIGPGFMVSVAYIDPGNYATAIAAGASYRFSLLFVVLLANFCAVFLQVLAAKLGTVSGLSLAEASRRYLPRWVGWGVYIVAEGAVVATDVAEVIGFAIALNLLIPSIPLVAGCALSILEVLLILLLYSPTTTGTSTGRPSRALQAFEYIVMLLVLAVIVCFCVQLSMIRGVDVGDVLKGFVPSGVLLERTALYQACGILGATVMPHSLYLGSGIVQGKVLEWEKRAMARRLSISDVARDERDGVAGRKEEYRPSLAAIRHSLRNSTLTLTLSLTTLALFVNASILIVAGASLYPLPSDSPPADLFTIHTLLTTSLSPLAGTLFALSLLLSGASAGIVCTLAGQILIEVGRKGVSAALEGSQVALSVALPVVGGVLVWLTGRKGVMTAPGHRRGHREEEDGERVKGERERAWERVRRWLLGERRMMRTEGVTMANSWGRGERGRGGEEVIEGD</sequence>
<feature type="transmembrane region" description="Helical" evidence="6">
    <location>
        <begin position="206"/>
        <end position="234"/>
    </location>
</feature>
<feature type="region of interest" description="Disordered" evidence="5">
    <location>
        <begin position="1"/>
        <end position="58"/>
    </location>
</feature>
<dbReference type="AlphaFoldDB" id="G0SAP8"/>
<dbReference type="EMBL" id="GL988043">
    <property type="protein sequence ID" value="EGS19820.1"/>
    <property type="molecule type" value="Genomic_DNA"/>
</dbReference>
<dbReference type="GO" id="GO:0005886">
    <property type="term" value="C:plasma membrane"/>
    <property type="evidence" value="ECO:0007669"/>
    <property type="project" value="TreeGrafter"/>
</dbReference>
<accession>G0SAP8</accession>
<evidence type="ECO:0000256" key="3">
    <source>
        <dbReference type="ARBA" id="ARBA00022989"/>
    </source>
</evidence>
<dbReference type="PANTHER" id="PTHR11706">
    <property type="entry name" value="SOLUTE CARRIER PROTEIN FAMILY 11 MEMBER"/>
    <property type="match status" value="1"/>
</dbReference>
<dbReference type="OMA" id="YEYYPRT"/>
<evidence type="ECO:0000256" key="2">
    <source>
        <dbReference type="ARBA" id="ARBA00022692"/>
    </source>
</evidence>
<feature type="transmembrane region" description="Helical" evidence="6">
    <location>
        <begin position="325"/>
        <end position="349"/>
    </location>
</feature>
<evidence type="ECO:0000313" key="7">
    <source>
        <dbReference type="EMBL" id="EGS19820.1"/>
    </source>
</evidence>
<name>G0SAP8_CHATD</name>
<dbReference type="PANTHER" id="PTHR11706:SF101">
    <property type="entry name" value="MANGANESE TRANSPORTER SMF1"/>
    <property type="match status" value="1"/>
</dbReference>
<feature type="transmembrane region" description="Helical" evidence="6">
    <location>
        <begin position="496"/>
        <end position="514"/>
    </location>
</feature>
<dbReference type="GeneID" id="18258343"/>
<dbReference type="GO" id="GO:0015086">
    <property type="term" value="F:cadmium ion transmembrane transporter activity"/>
    <property type="evidence" value="ECO:0007669"/>
    <property type="project" value="TreeGrafter"/>
</dbReference>
<proteinExistence type="predicted"/>
<feature type="region of interest" description="Disordered" evidence="5">
    <location>
        <begin position="521"/>
        <end position="540"/>
    </location>
</feature>
<comment type="subcellular location">
    <subcellularLocation>
        <location evidence="1">Membrane</location>
        <topology evidence="1">Multi-pass membrane protein</topology>
    </subcellularLocation>
</comment>
<organism evidence="8">
    <name type="scientific">Chaetomium thermophilum (strain DSM 1495 / CBS 144.50 / IMI 039719)</name>
    <name type="common">Thermochaetoides thermophila</name>
    <dbReference type="NCBI Taxonomy" id="759272"/>
    <lineage>
        <taxon>Eukaryota</taxon>
        <taxon>Fungi</taxon>
        <taxon>Dikarya</taxon>
        <taxon>Ascomycota</taxon>
        <taxon>Pezizomycotina</taxon>
        <taxon>Sordariomycetes</taxon>
        <taxon>Sordariomycetidae</taxon>
        <taxon>Sordariales</taxon>
        <taxon>Chaetomiaceae</taxon>
        <taxon>Thermochaetoides</taxon>
    </lineage>
</organism>
<dbReference type="PRINTS" id="PR00447">
    <property type="entry name" value="NATRESASSCMP"/>
</dbReference>
<evidence type="ECO:0000256" key="6">
    <source>
        <dbReference type="SAM" id="Phobius"/>
    </source>
</evidence>
<feature type="compositionally biased region" description="Polar residues" evidence="5">
    <location>
        <begin position="1"/>
        <end position="19"/>
    </location>
</feature>
<feature type="transmembrane region" description="Helical" evidence="6">
    <location>
        <begin position="128"/>
        <end position="147"/>
    </location>
</feature>
<feature type="transmembrane region" description="Helical" evidence="6">
    <location>
        <begin position="403"/>
        <end position="429"/>
    </location>
</feature>
<keyword evidence="8" id="KW-1185">Reference proteome</keyword>
<feature type="transmembrane region" description="Helical" evidence="6">
    <location>
        <begin position="240"/>
        <end position="261"/>
    </location>
</feature>
<evidence type="ECO:0000256" key="1">
    <source>
        <dbReference type="ARBA" id="ARBA00004141"/>
    </source>
</evidence>
<dbReference type="Proteomes" id="UP000008066">
    <property type="component" value="Unassembled WGS sequence"/>
</dbReference>
<feature type="transmembrane region" description="Helical" evidence="6">
    <location>
        <begin position="449"/>
        <end position="475"/>
    </location>
</feature>
<reference evidence="7 8" key="1">
    <citation type="journal article" date="2011" name="Cell">
        <title>Insight into structure and assembly of the nuclear pore complex by utilizing the genome of a eukaryotic thermophile.</title>
        <authorList>
            <person name="Amlacher S."/>
            <person name="Sarges P."/>
            <person name="Flemming D."/>
            <person name="van Noort V."/>
            <person name="Kunze R."/>
            <person name="Devos D.P."/>
            <person name="Arumugam M."/>
            <person name="Bork P."/>
            <person name="Hurt E."/>
        </authorList>
    </citation>
    <scope>NUCLEOTIDE SEQUENCE [LARGE SCALE GENOMIC DNA]</scope>
    <source>
        <strain evidence="8">DSM 1495 / CBS 144.50 / IMI 039719</strain>
    </source>
</reference>
<dbReference type="InterPro" id="IPR001046">
    <property type="entry name" value="NRAMP_fam"/>
</dbReference>
<dbReference type="GO" id="GO:0034755">
    <property type="term" value="P:iron ion transmembrane transport"/>
    <property type="evidence" value="ECO:0007669"/>
    <property type="project" value="TreeGrafter"/>
</dbReference>
<dbReference type="STRING" id="759272.G0SAP8"/>
<feature type="transmembrane region" description="Helical" evidence="6">
    <location>
        <begin position="282"/>
        <end position="305"/>
    </location>
</feature>
<feature type="region of interest" description="Disordered" evidence="5">
    <location>
        <begin position="80"/>
        <end position="116"/>
    </location>
</feature>
<dbReference type="eggNOG" id="KOG1291">
    <property type="taxonomic scope" value="Eukaryota"/>
</dbReference>
<dbReference type="HOGENOM" id="CLU_020088_4_1_1"/>
<dbReference type="GO" id="GO:0005384">
    <property type="term" value="F:manganese ion transmembrane transporter activity"/>
    <property type="evidence" value="ECO:0007669"/>
    <property type="project" value="TreeGrafter"/>
</dbReference>
<keyword evidence="4 6" id="KW-0472">Membrane</keyword>
<dbReference type="NCBIfam" id="NF037982">
    <property type="entry name" value="Nramp_1"/>
    <property type="match status" value="1"/>
</dbReference>
<dbReference type="NCBIfam" id="TIGR01197">
    <property type="entry name" value="nramp"/>
    <property type="match status" value="1"/>
</dbReference>
<gene>
    <name evidence="7" type="ORF">CTHT_0043050</name>
</gene>
<evidence type="ECO:0000256" key="4">
    <source>
        <dbReference type="ARBA" id="ARBA00023136"/>
    </source>
</evidence>
<feature type="transmembrane region" description="Helical" evidence="6">
    <location>
        <begin position="167"/>
        <end position="185"/>
    </location>
</feature>
<dbReference type="OrthoDB" id="409173at2759"/>